<dbReference type="GO" id="GO:1902533">
    <property type="term" value="P:positive regulation of intracellular signal transduction"/>
    <property type="evidence" value="ECO:0007669"/>
    <property type="project" value="UniProtKB-ARBA"/>
</dbReference>
<evidence type="ECO:0000256" key="21">
    <source>
        <dbReference type="ARBA" id="ARBA00049014"/>
    </source>
</evidence>
<evidence type="ECO:0000256" key="12">
    <source>
        <dbReference type="ARBA" id="ARBA00022840"/>
    </source>
</evidence>
<dbReference type="OrthoDB" id="10252354at2759"/>
<evidence type="ECO:0000313" key="30">
    <source>
        <dbReference type="Proteomes" id="UP000085678"/>
    </source>
</evidence>
<keyword evidence="30" id="KW-1185">Reference proteome</keyword>
<evidence type="ECO:0000256" key="15">
    <source>
        <dbReference type="ARBA" id="ARBA00023016"/>
    </source>
</evidence>
<evidence type="ECO:0000256" key="13">
    <source>
        <dbReference type="ARBA" id="ARBA00022842"/>
    </source>
</evidence>
<evidence type="ECO:0000256" key="8">
    <source>
        <dbReference type="ARBA" id="ARBA00022703"/>
    </source>
</evidence>
<keyword evidence="10" id="KW-0547">Nucleotide-binding</keyword>
<dbReference type="PROSITE" id="PS50011">
    <property type="entry name" value="PROTEIN_KINASE_DOM"/>
    <property type="match status" value="1"/>
</dbReference>
<dbReference type="EC" id="2.7.12.2" evidence="20"/>
<keyword evidence="7" id="KW-0808">Transferase</keyword>
<keyword evidence="14" id="KW-0007">Acetylation</keyword>
<evidence type="ECO:0000256" key="11">
    <source>
        <dbReference type="ARBA" id="ARBA00022777"/>
    </source>
</evidence>
<keyword evidence="18" id="KW-0539">Nucleus</keyword>
<keyword evidence="9" id="KW-0479">Metal-binding</keyword>
<dbReference type="GO" id="GO:0000287">
    <property type="term" value="F:magnesium ion binding"/>
    <property type="evidence" value="ECO:0007669"/>
    <property type="project" value="UniProtKB-ARBA"/>
</dbReference>
<sequence length="421" mass="47699">MAKNKVLKSHDSVKMATSAFQNKLNDLERRLQAENESHRRDRTPRNFGLHIESPRRQRPTGFGPTISRPGSAPPHTRTRQRFEWATSPQTTKPLDSVDIEQKYHEIMKQAGILHFNGQKIKSKIVDLEPMIELGQGTCGHVVKMKHKGTGHLLAVKQMRRSGNKEENKRIIMDLDVVIKSHDCSYIVQCVGYFITESEVWICMELMSTCLDKLLKVLQAPIPEKIIGKMAVAIVKALHYLKEEHGVIHRDIKPSNILLDENGVVKLCDFGISGRLVDSKAKTRSAGCAAYMAPERIEPPDPTRPDYDIRADVWSLGITLVELATGQFPYTNCRTDFEVLTKVLEEDPPLLPSGSGFSSEFQSFVKECLAKDYRKRPKYRKLLDHPFIKKYETADVNVAEWFAAVQSKNTSSIASVSTHQHR</sequence>
<dbReference type="GO" id="GO:0005634">
    <property type="term" value="C:nucleus"/>
    <property type="evidence" value="ECO:0007669"/>
    <property type="project" value="UniProtKB-SubCell"/>
</dbReference>
<evidence type="ECO:0000256" key="22">
    <source>
        <dbReference type="ARBA" id="ARBA00049299"/>
    </source>
</evidence>
<name>A0A1S3ICU0_LINAN</name>
<dbReference type="InParanoid" id="A0A1S3ICU0"/>
<dbReference type="CDD" id="cd06618">
    <property type="entry name" value="PKc_MKK7"/>
    <property type="match status" value="1"/>
</dbReference>
<dbReference type="PANTHER" id="PTHR47238:SF2">
    <property type="entry name" value="DUAL SPECIFICITY MITOGEN-ACTIVATED PROTEIN KINASE KINASE HEMIPTEROUS"/>
    <property type="match status" value="1"/>
</dbReference>
<comment type="catalytic activity">
    <reaction evidence="22">
        <text>L-threonyl-[protein] + ATP = O-phospho-L-threonyl-[protein] + ADP + H(+)</text>
        <dbReference type="Rhea" id="RHEA:46608"/>
        <dbReference type="Rhea" id="RHEA-COMP:11060"/>
        <dbReference type="Rhea" id="RHEA-COMP:11605"/>
        <dbReference type="ChEBI" id="CHEBI:15378"/>
        <dbReference type="ChEBI" id="CHEBI:30013"/>
        <dbReference type="ChEBI" id="CHEBI:30616"/>
        <dbReference type="ChEBI" id="CHEBI:61977"/>
        <dbReference type="ChEBI" id="CHEBI:456216"/>
        <dbReference type="EC" id="2.7.12.2"/>
    </reaction>
</comment>
<dbReference type="PROSITE" id="PS00108">
    <property type="entry name" value="PROTEIN_KINASE_ST"/>
    <property type="match status" value="1"/>
</dbReference>
<keyword evidence="16" id="KW-0175">Coiled coil</keyword>
<evidence type="ECO:0000256" key="25">
    <source>
        <dbReference type="ARBA" id="ARBA00077430"/>
    </source>
</evidence>
<keyword evidence="8" id="KW-0053">Apoptosis</keyword>
<dbReference type="KEGG" id="lak:106162799"/>
<dbReference type="Gene3D" id="3.30.200.20">
    <property type="entry name" value="Phosphorylase Kinase, domain 1"/>
    <property type="match status" value="1"/>
</dbReference>
<gene>
    <name evidence="31" type="primary">LOC106162799</name>
</gene>
<evidence type="ECO:0000256" key="28">
    <source>
        <dbReference type="SAM" id="MobiDB-lite"/>
    </source>
</evidence>
<dbReference type="InterPro" id="IPR011009">
    <property type="entry name" value="Kinase-like_dom_sf"/>
</dbReference>
<evidence type="ECO:0000256" key="1">
    <source>
        <dbReference type="ARBA" id="ARBA00001946"/>
    </source>
</evidence>
<dbReference type="STRING" id="7574.A0A1S3ICU0"/>
<keyword evidence="13" id="KW-0460">Magnesium</keyword>
<evidence type="ECO:0000256" key="18">
    <source>
        <dbReference type="ARBA" id="ARBA00023242"/>
    </source>
</evidence>
<dbReference type="Pfam" id="PF00069">
    <property type="entry name" value="Pkinase"/>
    <property type="match status" value="1"/>
</dbReference>
<feature type="region of interest" description="Disordered" evidence="28">
    <location>
        <begin position="31"/>
        <end position="80"/>
    </location>
</feature>
<dbReference type="FunFam" id="3.30.200.20:FF:000040">
    <property type="entry name" value="Dual specificity mitogen-activated protein kinase kinase"/>
    <property type="match status" value="1"/>
</dbReference>
<evidence type="ECO:0000259" key="29">
    <source>
        <dbReference type="PROSITE" id="PS50011"/>
    </source>
</evidence>
<dbReference type="GO" id="GO:0005737">
    <property type="term" value="C:cytoplasm"/>
    <property type="evidence" value="ECO:0007669"/>
    <property type="project" value="UniProtKB-SubCell"/>
</dbReference>
<dbReference type="GeneID" id="106162799"/>
<organism evidence="30 31">
    <name type="scientific">Lingula anatina</name>
    <name type="common">Brachiopod</name>
    <name type="synonym">Lingula unguis</name>
    <dbReference type="NCBI Taxonomy" id="7574"/>
    <lineage>
        <taxon>Eukaryota</taxon>
        <taxon>Metazoa</taxon>
        <taxon>Spiralia</taxon>
        <taxon>Lophotrochozoa</taxon>
        <taxon>Brachiopoda</taxon>
        <taxon>Linguliformea</taxon>
        <taxon>Lingulata</taxon>
        <taxon>Lingulida</taxon>
        <taxon>Linguloidea</taxon>
        <taxon>Lingulidae</taxon>
        <taxon>Lingula</taxon>
    </lineage>
</organism>
<keyword evidence="15" id="KW-0346">Stress response</keyword>
<protein>
    <recommendedName>
        <fullName evidence="24">Dual specificity mitogen-activated protein kinase kinase 7</fullName>
        <ecNumber evidence="20">2.7.12.2</ecNumber>
    </recommendedName>
    <alternativeName>
        <fullName evidence="26">JNK-activating kinase 2</fullName>
    </alternativeName>
    <alternativeName>
        <fullName evidence="25">MAPK/ERK kinase 7</fullName>
    </alternativeName>
    <alternativeName>
        <fullName evidence="27">c-Jun N-terminal kinase kinase 2</fullName>
    </alternativeName>
</protein>
<dbReference type="RefSeq" id="XP_013395676.1">
    <property type="nucleotide sequence ID" value="XM_013540222.1"/>
</dbReference>
<dbReference type="Gene3D" id="1.10.510.10">
    <property type="entry name" value="Transferase(Phosphotransferase) domain 1"/>
    <property type="match status" value="1"/>
</dbReference>
<evidence type="ECO:0000313" key="31">
    <source>
        <dbReference type="RefSeq" id="XP_013395676.1"/>
    </source>
</evidence>
<evidence type="ECO:0000256" key="7">
    <source>
        <dbReference type="ARBA" id="ARBA00022679"/>
    </source>
</evidence>
<evidence type="ECO:0000256" key="23">
    <source>
        <dbReference type="ARBA" id="ARBA00051693"/>
    </source>
</evidence>
<dbReference type="GO" id="GO:0006915">
    <property type="term" value="P:apoptotic process"/>
    <property type="evidence" value="ECO:0007669"/>
    <property type="project" value="UniProtKB-KW"/>
</dbReference>
<keyword evidence="17" id="KW-0829">Tyrosine-protein kinase</keyword>
<dbReference type="GO" id="GO:0006950">
    <property type="term" value="P:response to stress"/>
    <property type="evidence" value="ECO:0007669"/>
    <property type="project" value="UniProtKB-ARBA"/>
</dbReference>
<evidence type="ECO:0000256" key="3">
    <source>
        <dbReference type="ARBA" id="ARBA00004496"/>
    </source>
</evidence>
<keyword evidence="4" id="KW-0963">Cytoplasm</keyword>
<dbReference type="GO" id="GO:0043408">
    <property type="term" value="P:regulation of MAPK cascade"/>
    <property type="evidence" value="ECO:0007669"/>
    <property type="project" value="UniProtKB-ARBA"/>
</dbReference>
<evidence type="ECO:0000256" key="17">
    <source>
        <dbReference type="ARBA" id="ARBA00023137"/>
    </source>
</evidence>
<evidence type="ECO:0000256" key="19">
    <source>
        <dbReference type="ARBA" id="ARBA00038035"/>
    </source>
</evidence>
<evidence type="ECO:0000256" key="6">
    <source>
        <dbReference type="ARBA" id="ARBA00022553"/>
    </source>
</evidence>
<accession>A0A1S3ICU0</accession>
<dbReference type="GO" id="GO:0004708">
    <property type="term" value="F:MAP kinase kinase activity"/>
    <property type="evidence" value="ECO:0007669"/>
    <property type="project" value="UniProtKB-EC"/>
</dbReference>
<dbReference type="SMART" id="SM00220">
    <property type="entry name" value="S_TKc"/>
    <property type="match status" value="1"/>
</dbReference>
<comment type="subcellular location">
    <subcellularLocation>
        <location evidence="3">Cytoplasm</location>
    </subcellularLocation>
    <subcellularLocation>
        <location evidence="2">Nucleus</location>
    </subcellularLocation>
</comment>
<proteinExistence type="inferred from homology"/>
<dbReference type="InterPro" id="IPR000719">
    <property type="entry name" value="Prot_kinase_dom"/>
</dbReference>
<evidence type="ECO:0000256" key="26">
    <source>
        <dbReference type="ARBA" id="ARBA00081151"/>
    </source>
</evidence>
<dbReference type="InterPro" id="IPR052468">
    <property type="entry name" value="Dual_spec_MAPK_kinase"/>
</dbReference>
<evidence type="ECO:0000256" key="4">
    <source>
        <dbReference type="ARBA" id="ARBA00022490"/>
    </source>
</evidence>
<dbReference type="PANTHER" id="PTHR47238">
    <property type="entry name" value="MITOGEN-ACTIVATED PROTEIN KINASE KINASE 5"/>
    <property type="match status" value="1"/>
</dbReference>
<evidence type="ECO:0000256" key="27">
    <source>
        <dbReference type="ARBA" id="ARBA00083185"/>
    </source>
</evidence>
<reference evidence="31" key="1">
    <citation type="submission" date="2025-08" db="UniProtKB">
        <authorList>
            <consortium name="RefSeq"/>
        </authorList>
    </citation>
    <scope>IDENTIFICATION</scope>
    <source>
        <tissue evidence="31">Gonads</tissue>
    </source>
</reference>
<comment type="catalytic activity">
    <reaction evidence="23">
        <text>L-tyrosyl-[protein] + ATP = O-phospho-L-tyrosyl-[protein] + ADP + H(+)</text>
        <dbReference type="Rhea" id="RHEA:10596"/>
        <dbReference type="Rhea" id="RHEA-COMP:10136"/>
        <dbReference type="Rhea" id="RHEA-COMP:20101"/>
        <dbReference type="ChEBI" id="CHEBI:15378"/>
        <dbReference type="ChEBI" id="CHEBI:30616"/>
        <dbReference type="ChEBI" id="CHEBI:46858"/>
        <dbReference type="ChEBI" id="CHEBI:61978"/>
        <dbReference type="ChEBI" id="CHEBI:456216"/>
        <dbReference type="EC" id="2.7.12.2"/>
    </reaction>
</comment>
<comment type="catalytic activity">
    <reaction evidence="21">
        <text>L-seryl-[protein] + ATP = O-phospho-L-seryl-[protein] + ADP + H(+)</text>
        <dbReference type="Rhea" id="RHEA:17989"/>
        <dbReference type="Rhea" id="RHEA-COMP:9863"/>
        <dbReference type="Rhea" id="RHEA-COMP:11604"/>
        <dbReference type="ChEBI" id="CHEBI:15378"/>
        <dbReference type="ChEBI" id="CHEBI:29999"/>
        <dbReference type="ChEBI" id="CHEBI:30616"/>
        <dbReference type="ChEBI" id="CHEBI:83421"/>
        <dbReference type="ChEBI" id="CHEBI:456216"/>
        <dbReference type="EC" id="2.7.12.2"/>
    </reaction>
</comment>
<dbReference type="GO" id="GO:0005524">
    <property type="term" value="F:ATP binding"/>
    <property type="evidence" value="ECO:0007669"/>
    <property type="project" value="UniProtKB-KW"/>
</dbReference>
<evidence type="ECO:0000256" key="14">
    <source>
        <dbReference type="ARBA" id="ARBA00022990"/>
    </source>
</evidence>
<dbReference type="FunFam" id="1.10.510.10:FF:000214">
    <property type="entry name" value="Dual specificity mitogen-activated protein kinase kinase 7"/>
    <property type="match status" value="1"/>
</dbReference>
<dbReference type="AlphaFoldDB" id="A0A1S3ICU0"/>
<comment type="cofactor">
    <cofactor evidence="1">
        <name>Mg(2+)</name>
        <dbReference type="ChEBI" id="CHEBI:18420"/>
    </cofactor>
</comment>
<keyword evidence="5" id="KW-0723">Serine/threonine-protein kinase</keyword>
<evidence type="ECO:0000256" key="16">
    <source>
        <dbReference type="ARBA" id="ARBA00023054"/>
    </source>
</evidence>
<keyword evidence="6" id="KW-0597">Phosphoprotein</keyword>
<evidence type="ECO:0000256" key="20">
    <source>
        <dbReference type="ARBA" id="ARBA00038999"/>
    </source>
</evidence>
<dbReference type="GO" id="GO:0004713">
    <property type="term" value="F:protein tyrosine kinase activity"/>
    <property type="evidence" value="ECO:0007669"/>
    <property type="project" value="UniProtKB-KW"/>
</dbReference>
<evidence type="ECO:0000256" key="10">
    <source>
        <dbReference type="ARBA" id="ARBA00022741"/>
    </source>
</evidence>
<evidence type="ECO:0000256" key="2">
    <source>
        <dbReference type="ARBA" id="ARBA00004123"/>
    </source>
</evidence>
<evidence type="ECO:0000256" key="5">
    <source>
        <dbReference type="ARBA" id="ARBA00022527"/>
    </source>
</evidence>
<evidence type="ECO:0000256" key="24">
    <source>
        <dbReference type="ARBA" id="ARBA00073834"/>
    </source>
</evidence>
<dbReference type="GO" id="GO:0004674">
    <property type="term" value="F:protein serine/threonine kinase activity"/>
    <property type="evidence" value="ECO:0007669"/>
    <property type="project" value="UniProtKB-KW"/>
</dbReference>
<keyword evidence="11" id="KW-0418">Kinase</keyword>
<feature type="domain" description="Protein kinase" evidence="29">
    <location>
        <begin position="127"/>
        <end position="387"/>
    </location>
</feature>
<dbReference type="InterPro" id="IPR008271">
    <property type="entry name" value="Ser/Thr_kinase_AS"/>
</dbReference>
<evidence type="ECO:0000256" key="9">
    <source>
        <dbReference type="ARBA" id="ARBA00022723"/>
    </source>
</evidence>
<keyword evidence="12" id="KW-0067">ATP-binding</keyword>
<dbReference type="Proteomes" id="UP000085678">
    <property type="component" value="Unplaced"/>
</dbReference>
<dbReference type="SUPFAM" id="SSF56112">
    <property type="entry name" value="Protein kinase-like (PK-like)"/>
    <property type="match status" value="1"/>
</dbReference>
<comment type="similarity">
    <text evidence="19">Belongs to the protein kinase superfamily. STE Ser/Thr protein kinase family. MAP kinase kinase subfamily.</text>
</comment>